<comment type="caution">
    <text evidence="2">The sequence shown here is derived from an EMBL/GenBank/DDBJ whole genome shotgun (WGS) entry which is preliminary data.</text>
</comment>
<dbReference type="EMBL" id="JH711574">
    <property type="protein sequence ID" value="EIW84692.1"/>
    <property type="molecule type" value="Genomic_DNA"/>
</dbReference>
<name>A0A5M3MZY0_CONPW</name>
<accession>A0A5M3MZY0</accession>
<reference evidence="3" key="1">
    <citation type="journal article" date="2012" name="Science">
        <title>The Paleozoic origin of enzymatic lignin decomposition reconstructed from 31 fungal genomes.</title>
        <authorList>
            <person name="Floudas D."/>
            <person name="Binder M."/>
            <person name="Riley R."/>
            <person name="Barry K."/>
            <person name="Blanchette R.A."/>
            <person name="Henrissat B."/>
            <person name="Martinez A.T."/>
            <person name="Otillar R."/>
            <person name="Spatafora J.W."/>
            <person name="Yadav J.S."/>
            <person name="Aerts A."/>
            <person name="Benoit I."/>
            <person name="Boyd A."/>
            <person name="Carlson A."/>
            <person name="Copeland A."/>
            <person name="Coutinho P.M."/>
            <person name="de Vries R.P."/>
            <person name="Ferreira P."/>
            <person name="Findley K."/>
            <person name="Foster B."/>
            <person name="Gaskell J."/>
            <person name="Glotzer D."/>
            <person name="Gorecki P."/>
            <person name="Heitman J."/>
            <person name="Hesse C."/>
            <person name="Hori C."/>
            <person name="Igarashi K."/>
            <person name="Jurgens J.A."/>
            <person name="Kallen N."/>
            <person name="Kersten P."/>
            <person name="Kohler A."/>
            <person name="Kuees U."/>
            <person name="Kumar T.K.A."/>
            <person name="Kuo A."/>
            <person name="LaButti K."/>
            <person name="Larrondo L.F."/>
            <person name="Lindquist E."/>
            <person name="Ling A."/>
            <person name="Lombard V."/>
            <person name="Lucas S."/>
            <person name="Lundell T."/>
            <person name="Martin R."/>
            <person name="McLaughlin D.J."/>
            <person name="Morgenstern I."/>
            <person name="Morin E."/>
            <person name="Murat C."/>
            <person name="Nagy L.G."/>
            <person name="Nolan M."/>
            <person name="Ohm R.A."/>
            <person name="Patyshakuliyeva A."/>
            <person name="Rokas A."/>
            <person name="Ruiz-Duenas F.J."/>
            <person name="Sabat G."/>
            <person name="Salamov A."/>
            <person name="Samejima M."/>
            <person name="Schmutz J."/>
            <person name="Slot J.C."/>
            <person name="St John F."/>
            <person name="Stenlid J."/>
            <person name="Sun H."/>
            <person name="Sun S."/>
            <person name="Syed K."/>
            <person name="Tsang A."/>
            <person name="Wiebenga A."/>
            <person name="Young D."/>
            <person name="Pisabarro A."/>
            <person name="Eastwood D.C."/>
            <person name="Martin F."/>
            <person name="Cullen D."/>
            <person name="Grigoriev I.V."/>
            <person name="Hibbett D.S."/>
        </authorList>
    </citation>
    <scope>NUCLEOTIDE SEQUENCE [LARGE SCALE GENOMIC DNA]</scope>
    <source>
        <strain evidence="3">RWD-64-598 SS2</strain>
    </source>
</reference>
<evidence type="ECO:0000313" key="3">
    <source>
        <dbReference type="Proteomes" id="UP000053558"/>
    </source>
</evidence>
<dbReference type="RefSeq" id="XP_007764413.1">
    <property type="nucleotide sequence ID" value="XM_007766223.1"/>
</dbReference>
<keyword evidence="3" id="KW-1185">Reference proteome</keyword>
<evidence type="ECO:0000313" key="2">
    <source>
        <dbReference type="EMBL" id="EIW84692.1"/>
    </source>
</evidence>
<proteinExistence type="predicted"/>
<feature type="compositionally biased region" description="Polar residues" evidence="1">
    <location>
        <begin position="34"/>
        <end position="44"/>
    </location>
</feature>
<dbReference type="AlphaFoldDB" id="A0A5M3MZY0"/>
<evidence type="ECO:0000256" key="1">
    <source>
        <dbReference type="SAM" id="MobiDB-lite"/>
    </source>
</evidence>
<organism evidence="2 3">
    <name type="scientific">Coniophora puteana (strain RWD-64-598)</name>
    <name type="common">Brown rot fungus</name>
    <dbReference type="NCBI Taxonomy" id="741705"/>
    <lineage>
        <taxon>Eukaryota</taxon>
        <taxon>Fungi</taxon>
        <taxon>Dikarya</taxon>
        <taxon>Basidiomycota</taxon>
        <taxon>Agaricomycotina</taxon>
        <taxon>Agaricomycetes</taxon>
        <taxon>Agaricomycetidae</taxon>
        <taxon>Boletales</taxon>
        <taxon>Coniophorineae</taxon>
        <taxon>Coniophoraceae</taxon>
        <taxon>Coniophora</taxon>
    </lineage>
</organism>
<dbReference type="KEGG" id="cput:CONPUDRAFT_149562"/>
<dbReference type="GeneID" id="19202612"/>
<protein>
    <submittedName>
        <fullName evidence="2">Uncharacterized protein</fullName>
    </submittedName>
</protein>
<sequence length="103" mass="11164">MSASQTLFLPEGNHILAVDKMLLRSISVHIRCRGSQQRRPSQTYLEDRAPEHYASGEGAQGPSTTSTSSGRRFAPTAGIFGLLANLLNNPTDITQDLTTHADI</sequence>
<feature type="region of interest" description="Disordered" evidence="1">
    <location>
        <begin position="34"/>
        <end position="72"/>
    </location>
</feature>
<dbReference type="Proteomes" id="UP000053558">
    <property type="component" value="Unassembled WGS sequence"/>
</dbReference>
<gene>
    <name evidence="2" type="ORF">CONPUDRAFT_149562</name>
</gene>